<dbReference type="GO" id="GO:0071013">
    <property type="term" value="C:catalytic step 2 spliceosome"/>
    <property type="evidence" value="ECO:0007669"/>
    <property type="project" value="InterPro"/>
</dbReference>
<dbReference type="InterPro" id="IPR036322">
    <property type="entry name" value="WD40_repeat_dom_sf"/>
</dbReference>
<dbReference type="Proteomes" id="UP000290900">
    <property type="component" value="Unassembled WGS sequence"/>
</dbReference>
<evidence type="ECO:0000256" key="2">
    <source>
        <dbReference type="ARBA" id="ARBA00022574"/>
    </source>
</evidence>
<evidence type="ECO:0000256" key="1">
    <source>
        <dbReference type="ARBA" id="ARBA00004123"/>
    </source>
</evidence>
<keyword evidence="3" id="KW-0507">mRNA processing</keyword>
<feature type="repeat" description="WD" evidence="9">
    <location>
        <begin position="178"/>
        <end position="219"/>
    </location>
</feature>
<comment type="subcellular location">
    <subcellularLocation>
        <location evidence="1">Nucleus</location>
    </subcellularLocation>
</comment>
<dbReference type="AlphaFoldDB" id="A0A448YGR5"/>
<dbReference type="PRINTS" id="PR00320">
    <property type="entry name" value="GPROTEINBRPT"/>
</dbReference>
<keyword evidence="2 9" id="KW-0853">WD repeat</keyword>
<feature type="compositionally biased region" description="Basic and acidic residues" evidence="10">
    <location>
        <begin position="1"/>
        <end position="13"/>
    </location>
</feature>
<dbReference type="FunFam" id="2.130.10.10:FF:000034">
    <property type="entry name" value="Pre-mRNA-processing factor 17, putative"/>
    <property type="match status" value="1"/>
</dbReference>
<protein>
    <recommendedName>
        <fullName evidence="8">Pre-mRNA-processing factor 17</fullName>
    </recommendedName>
</protein>
<gene>
    <name evidence="11" type="ORF">BRENAR_LOCUS758</name>
</gene>
<keyword evidence="4" id="KW-0747">Spliceosome</keyword>
<evidence type="ECO:0000256" key="9">
    <source>
        <dbReference type="PROSITE-ProRule" id="PRU00221"/>
    </source>
</evidence>
<feature type="repeat" description="WD" evidence="9">
    <location>
        <begin position="262"/>
        <end position="303"/>
    </location>
</feature>
<feature type="compositionally biased region" description="Acidic residues" evidence="10">
    <location>
        <begin position="56"/>
        <end position="68"/>
    </location>
</feature>
<dbReference type="Gene3D" id="2.130.10.10">
    <property type="entry name" value="YVTN repeat-like/Quinoprotein amine dehydrogenase"/>
    <property type="match status" value="1"/>
</dbReference>
<dbReference type="GO" id="GO:0003729">
    <property type="term" value="F:mRNA binding"/>
    <property type="evidence" value="ECO:0007669"/>
    <property type="project" value="TreeGrafter"/>
</dbReference>
<evidence type="ECO:0000256" key="3">
    <source>
        <dbReference type="ARBA" id="ARBA00022664"/>
    </source>
</evidence>
<evidence type="ECO:0000256" key="5">
    <source>
        <dbReference type="ARBA" id="ARBA00022737"/>
    </source>
</evidence>
<evidence type="ECO:0000256" key="10">
    <source>
        <dbReference type="SAM" id="MobiDB-lite"/>
    </source>
</evidence>
<dbReference type="InterPro" id="IPR032847">
    <property type="entry name" value="PRPF17"/>
</dbReference>
<dbReference type="PANTHER" id="PTHR43979">
    <property type="entry name" value="PRE-MRNA-PROCESSING FACTOR 17"/>
    <property type="match status" value="1"/>
</dbReference>
<dbReference type="SMART" id="SM00320">
    <property type="entry name" value="WD40"/>
    <property type="match status" value="6"/>
</dbReference>
<dbReference type="EMBL" id="CAACVR010000001">
    <property type="protein sequence ID" value="VEU20023.1"/>
    <property type="molecule type" value="Genomic_DNA"/>
</dbReference>
<dbReference type="InterPro" id="IPR015943">
    <property type="entry name" value="WD40/YVTN_repeat-like_dom_sf"/>
</dbReference>
<name>A0A448YGR5_BRENA</name>
<evidence type="ECO:0000256" key="8">
    <source>
        <dbReference type="ARBA" id="ARBA00068146"/>
    </source>
</evidence>
<dbReference type="PANTHER" id="PTHR43979:SF1">
    <property type="entry name" value="PRE-MRNA-PROCESSING FACTOR 17"/>
    <property type="match status" value="1"/>
</dbReference>
<evidence type="ECO:0000256" key="4">
    <source>
        <dbReference type="ARBA" id="ARBA00022728"/>
    </source>
</evidence>
<dbReference type="FunCoup" id="A0A448YGR5">
    <property type="interactions" value="875"/>
</dbReference>
<sequence>MFDRLVNRDRDDDNVLTLTASKGESRQIKKQRKGRGDPSVFEGEDAFKGPWASYSEDSESSFEDDEQEQPQIYDVEPPPQAAIHTISRPPSETSEYFGPEGVPLMDTPFGVKLDFSIEPGSQKCYVPKKRIHVFSGHRGGVQAIQFLPRTGHLLLSCGNDNSIKIWDTYRGKHLARGYYGHTKPVKFVQFNSDGTRFLSCSYDKYVKLWDTETGNCLYKKRLRSFPNVVKFNPNNENEFLVGTTRMTVEHYDVSTDEIIQTYEHHMGSVNYLEFIASDQNFVTSSEDKSLKIWDLRINMPIKQIADPKQHSMPYLREHPGGNYFVAQSMDNTIVTFSSKKADKFRRIKKKTFRGHNSAGYSVGVQFTPDGRNLVSGDSYGYTYFWDWNTTKLVKRIKVDEKVISCVDTHPIESSMVAMAGISGNIYLYD</sequence>
<evidence type="ECO:0000313" key="11">
    <source>
        <dbReference type="EMBL" id="VEU20023.1"/>
    </source>
</evidence>
<dbReference type="PROSITE" id="PS50294">
    <property type="entry name" value="WD_REPEATS_REGION"/>
    <property type="match status" value="3"/>
</dbReference>
<organism evidence="11 12">
    <name type="scientific">Brettanomyces naardenensis</name>
    <name type="common">Yeast</name>
    <dbReference type="NCBI Taxonomy" id="13370"/>
    <lineage>
        <taxon>Eukaryota</taxon>
        <taxon>Fungi</taxon>
        <taxon>Dikarya</taxon>
        <taxon>Ascomycota</taxon>
        <taxon>Saccharomycotina</taxon>
        <taxon>Pichiomycetes</taxon>
        <taxon>Pichiales</taxon>
        <taxon>Pichiaceae</taxon>
        <taxon>Brettanomyces</taxon>
    </lineage>
</organism>
<dbReference type="InterPro" id="IPR020472">
    <property type="entry name" value="WD40_PAC1"/>
</dbReference>
<reference evidence="11 12" key="1">
    <citation type="submission" date="2018-12" db="EMBL/GenBank/DDBJ databases">
        <authorList>
            <person name="Tiukova I."/>
            <person name="Dainat J."/>
        </authorList>
    </citation>
    <scope>NUCLEOTIDE SEQUENCE [LARGE SCALE GENOMIC DNA]</scope>
</reference>
<keyword evidence="5" id="KW-0677">Repeat</keyword>
<keyword evidence="6" id="KW-0508">mRNA splicing</keyword>
<dbReference type="STRING" id="13370.A0A448YGR5"/>
<dbReference type="InterPro" id="IPR001680">
    <property type="entry name" value="WD40_rpt"/>
</dbReference>
<feature type="region of interest" description="Disordered" evidence="10">
    <location>
        <begin position="1"/>
        <end position="100"/>
    </location>
</feature>
<dbReference type="InParanoid" id="A0A448YGR5"/>
<dbReference type="OrthoDB" id="10257301at2759"/>
<dbReference type="CDD" id="cd00200">
    <property type="entry name" value="WD40"/>
    <property type="match status" value="1"/>
</dbReference>
<dbReference type="Pfam" id="PF00400">
    <property type="entry name" value="WD40"/>
    <property type="match status" value="4"/>
</dbReference>
<dbReference type="GO" id="GO:0000398">
    <property type="term" value="P:mRNA splicing, via spliceosome"/>
    <property type="evidence" value="ECO:0007669"/>
    <property type="project" value="InterPro"/>
</dbReference>
<feature type="repeat" description="WD" evidence="9">
    <location>
        <begin position="134"/>
        <end position="176"/>
    </location>
</feature>
<evidence type="ECO:0000256" key="7">
    <source>
        <dbReference type="ARBA" id="ARBA00023242"/>
    </source>
</evidence>
<dbReference type="SUPFAM" id="SSF50978">
    <property type="entry name" value="WD40 repeat-like"/>
    <property type="match status" value="1"/>
</dbReference>
<keyword evidence="12" id="KW-1185">Reference proteome</keyword>
<evidence type="ECO:0000313" key="12">
    <source>
        <dbReference type="Proteomes" id="UP000290900"/>
    </source>
</evidence>
<evidence type="ECO:0000256" key="6">
    <source>
        <dbReference type="ARBA" id="ARBA00023187"/>
    </source>
</evidence>
<accession>A0A448YGR5</accession>
<proteinExistence type="predicted"/>
<dbReference type="PROSITE" id="PS50082">
    <property type="entry name" value="WD_REPEATS_2"/>
    <property type="match status" value="3"/>
</dbReference>
<keyword evidence="7" id="KW-0539">Nucleus</keyword>